<dbReference type="RefSeq" id="WP_145086933.1">
    <property type="nucleotide sequence ID" value="NZ_VLKH01000015.1"/>
</dbReference>
<dbReference type="Pfam" id="PF22435">
    <property type="entry name" value="MRM3-like_sub_bind"/>
    <property type="match status" value="1"/>
</dbReference>
<dbReference type="PANTHER" id="PTHR43191">
    <property type="entry name" value="RRNA METHYLTRANSFERASE 3"/>
    <property type="match status" value="1"/>
</dbReference>
<evidence type="ECO:0000256" key="2">
    <source>
        <dbReference type="ARBA" id="ARBA00022603"/>
    </source>
</evidence>
<dbReference type="Pfam" id="PF00588">
    <property type="entry name" value="SpoU_methylase"/>
    <property type="match status" value="1"/>
</dbReference>
<dbReference type="InterPro" id="IPR013123">
    <property type="entry name" value="SpoU_subst-bd"/>
</dbReference>
<keyword evidence="3 5" id="KW-0808">Transferase</keyword>
<dbReference type="SMART" id="SM00967">
    <property type="entry name" value="SpoU_sub_bind"/>
    <property type="match status" value="1"/>
</dbReference>
<dbReference type="PANTHER" id="PTHR43191:SF2">
    <property type="entry name" value="RRNA METHYLTRANSFERASE 3, MITOCHONDRIAL"/>
    <property type="match status" value="1"/>
</dbReference>
<keyword evidence="2 5" id="KW-0489">Methyltransferase</keyword>
<proteinExistence type="inferred from homology"/>
<dbReference type="GO" id="GO:0005737">
    <property type="term" value="C:cytoplasm"/>
    <property type="evidence" value="ECO:0007669"/>
    <property type="project" value="UniProtKB-ARBA"/>
</dbReference>
<dbReference type="AlphaFoldDB" id="A0A562J171"/>
<dbReference type="Proteomes" id="UP000315343">
    <property type="component" value="Unassembled WGS sequence"/>
</dbReference>
<keyword evidence="6" id="KW-1185">Reference proteome</keyword>
<dbReference type="OrthoDB" id="9785673at2"/>
<feature type="domain" description="RNA 2-O ribose methyltransferase substrate binding" evidence="4">
    <location>
        <begin position="31"/>
        <end position="107"/>
    </location>
</feature>
<gene>
    <name evidence="5" type="ORF">LY60_03577</name>
</gene>
<dbReference type="CDD" id="cd18095">
    <property type="entry name" value="SpoU-like_rRNA-MTase"/>
    <property type="match status" value="1"/>
</dbReference>
<evidence type="ECO:0000259" key="4">
    <source>
        <dbReference type="SMART" id="SM00967"/>
    </source>
</evidence>
<dbReference type="InterPro" id="IPR029028">
    <property type="entry name" value="Alpha/beta_knot_MTases"/>
</dbReference>
<dbReference type="InterPro" id="IPR051259">
    <property type="entry name" value="rRNA_Methyltransferase"/>
</dbReference>
<dbReference type="InterPro" id="IPR029064">
    <property type="entry name" value="Ribosomal_eL30-like_sf"/>
</dbReference>
<evidence type="ECO:0000313" key="6">
    <source>
        <dbReference type="Proteomes" id="UP000315343"/>
    </source>
</evidence>
<evidence type="ECO:0000256" key="3">
    <source>
        <dbReference type="ARBA" id="ARBA00022679"/>
    </source>
</evidence>
<name>A0A562J171_9FIRM</name>
<evidence type="ECO:0000313" key="5">
    <source>
        <dbReference type="EMBL" id="TWH76948.1"/>
    </source>
</evidence>
<protein>
    <submittedName>
        <fullName evidence="5">TrmH family RNA methyltransferase</fullName>
    </submittedName>
</protein>
<sequence>MDLITSKDNLKIKYVRSLSSKKFRDQENSYVVEGIKFVGEAITEKANIKFVLFSESALDKNEAKTMENELKKVNADVIACTDIVFDAVSDTINAQGVLAVIKKNDIDDIKLLKNFNFAVMCDRIQDPGNLGTIIRTADAFGPAAVIMNKGCVDQYNPKVVRASAGAIFRGNFIHGDDEEIIRGLYEQGFKIYSTVVESDFTFDDIEKSDKICVVIGNEGQGVSREIIEASHMNITIKMSGRAESLNASIAAGISIYEIRKKLL</sequence>
<accession>A0A562J171</accession>
<dbReference type="GO" id="GO:0008173">
    <property type="term" value="F:RNA methyltransferase activity"/>
    <property type="evidence" value="ECO:0007669"/>
    <property type="project" value="InterPro"/>
</dbReference>
<dbReference type="InterPro" id="IPR001537">
    <property type="entry name" value="SpoU_MeTrfase"/>
</dbReference>
<dbReference type="SUPFAM" id="SSF75217">
    <property type="entry name" value="alpha/beta knot"/>
    <property type="match status" value="1"/>
</dbReference>
<dbReference type="Gene3D" id="3.30.1330.30">
    <property type="match status" value="1"/>
</dbReference>
<comment type="similarity">
    <text evidence="1">Belongs to the class IV-like SAM-binding methyltransferase superfamily. RNA methyltransferase TrmH family.</text>
</comment>
<dbReference type="SUPFAM" id="SSF55315">
    <property type="entry name" value="L30e-like"/>
    <property type="match status" value="1"/>
</dbReference>
<dbReference type="GO" id="GO:0006396">
    <property type="term" value="P:RNA processing"/>
    <property type="evidence" value="ECO:0007669"/>
    <property type="project" value="InterPro"/>
</dbReference>
<evidence type="ECO:0000256" key="1">
    <source>
        <dbReference type="ARBA" id="ARBA00007228"/>
    </source>
</evidence>
<dbReference type="GO" id="GO:0032259">
    <property type="term" value="P:methylation"/>
    <property type="evidence" value="ECO:0007669"/>
    <property type="project" value="UniProtKB-KW"/>
</dbReference>
<comment type="caution">
    <text evidence="5">The sequence shown here is derived from an EMBL/GenBank/DDBJ whole genome shotgun (WGS) entry which is preliminary data.</text>
</comment>
<dbReference type="GO" id="GO:0003723">
    <property type="term" value="F:RNA binding"/>
    <property type="evidence" value="ECO:0007669"/>
    <property type="project" value="InterPro"/>
</dbReference>
<dbReference type="Gene3D" id="3.40.1280.10">
    <property type="match status" value="1"/>
</dbReference>
<dbReference type="EMBL" id="VLKH01000015">
    <property type="protein sequence ID" value="TWH76948.1"/>
    <property type="molecule type" value="Genomic_DNA"/>
</dbReference>
<organism evidence="5 6">
    <name type="scientific">Sedimentibacter saalensis</name>
    <dbReference type="NCBI Taxonomy" id="130788"/>
    <lineage>
        <taxon>Bacteria</taxon>
        <taxon>Bacillati</taxon>
        <taxon>Bacillota</taxon>
        <taxon>Tissierellia</taxon>
        <taxon>Sedimentibacter</taxon>
    </lineage>
</organism>
<dbReference type="InterPro" id="IPR029026">
    <property type="entry name" value="tRNA_m1G_MTases_N"/>
</dbReference>
<reference evidence="5 6" key="1">
    <citation type="submission" date="2019-07" db="EMBL/GenBank/DDBJ databases">
        <title>Genomic Encyclopedia of Type Strains, Phase I: the one thousand microbial genomes (KMG-I) project.</title>
        <authorList>
            <person name="Kyrpides N."/>
        </authorList>
    </citation>
    <scope>NUCLEOTIDE SEQUENCE [LARGE SCALE GENOMIC DNA]</scope>
    <source>
        <strain evidence="5 6">DSM 13558</strain>
    </source>
</reference>
<dbReference type="InterPro" id="IPR053888">
    <property type="entry name" value="MRM3-like_sub_bind"/>
</dbReference>